<feature type="transmembrane region" description="Helical" evidence="2">
    <location>
        <begin position="12"/>
        <end position="34"/>
    </location>
</feature>
<evidence type="ECO:0000256" key="2">
    <source>
        <dbReference type="SAM" id="Phobius"/>
    </source>
</evidence>
<feature type="transmembrane region" description="Helical" evidence="2">
    <location>
        <begin position="40"/>
        <end position="59"/>
    </location>
</feature>
<feature type="region of interest" description="Disordered" evidence="1">
    <location>
        <begin position="230"/>
        <end position="255"/>
    </location>
</feature>
<proteinExistence type="predicted"/>
<evidence type="ECO:0000313" key="4">
    <source>
        <dbReference type="Proteomes" id="UP000078512"/>
    </source>
</evidence>
<dbReference type="EMBL" id="KV442016">
    <property type="protein sequence ID" value="OAQ34742.1"/>
    <property type="molecule type" value="Genomic_DNA"/>
</dbReference>
<accession>A0A197KAL3</accession>
<dbReference type="Proteomes" id="UP000078512">
    <property type="component" value="Unassembled WGS sequence"/>
</dbReference>
<keyword evidence="4" id="KW-1185">Reference proteome</keyword>
<dbReference type="OrthoDB" id="2440866at2759"/>
<keyword evidence="2" id="KW-1133">Transmembrane helix</keyword>
<reference evidence="3 4" key="1">
    <citation type="submission" date="2016-05" db="EMBL/GenBank/DDBJ databases">
        <title>Genome sequencing reveals origins of a unique bacterial endosymbiosis in the earliest lineages of terrestrial Fungi.</title>
        <authorList>
            <consortium name="DOE Joint Genome Institute"/>
            <person name="Uehling J."/>
            <person name="Gryganskyi A."/>
            <person name="Hameed K."/>
            <person name="Tschaplinski T."/>
            <person name="Misztal P."/>
            <person name="Wu S."/>
            <person name="Desiro A."/>
            <person name="Vande Pol N."/>
            <person name="Du Z.-Y."/>
            <person name="Zienkiewicz A."/>
            <person name="Zienkiewicz K."/>
            <person name="Morin E."/>
            <person name="Tisserant E."/>
            <person name="Splivallo R."/>
            <person name="Hainaut M."/>
            <person name="Henrissat B."/>
            <person name="Ohm R."/>
            <person name="Kuo A."/>
            <person name="Yan J."/>
            <person name="Lipzen A."/>
            <person name="Nolan M."/>
            <person name="Labutti K."/>
            <person name="Barry K."/>
            <person name="Goldstein A."/>
            <person name="Labbe J."/>
            <person name="Schadt C."/>
            <person name="Tuskan G."/>
            <person name="Grigoriev I."/>
            <person name="Martin F."/>
            <person name="Vilgalys R."/>
            <person name="Bonito G."/>
        </authorList>
    </citation>
    <scope>NUCLEOTIDE SEQUENCE [LARGE SCALE GENOMIC DNA]</scope>
    <source>
        <strain evidence="3 4">AG-77</strain>
    </source>
</reference>
<feature type="transmembrane region" description="Helical" evidence="2">
    <location>
        <begin position="317"/>
        <end position="346"/>
    </location>
</feature>
<name>A0A197KAL3_9FUNG</name>
<dbReference type="AlphaFoldDB" id="A0A197KAL3"/>
<gene>
    <name evidence="3" type="ORF">K457DRAFT_899728</name>
</gene>
<evidence type="ECO:0008006" key="5">
    <source>
        <dbReference type="Google" id="ProtNLM"/>
    </source>
</evidence>
<keyword evidence="2" id="KW-0472">Membrane</keyword>
<feature type="transmembrane region" description="Helical" evidence="2">
    <location>
        <begin position="276"/>
        <end position="305"/>
    </location>
</feature>
<feature type="compositionally biased region" description="Low complexity" evidence="1">
    <location>
        <begin position="230"/>
        <end position="239"/>
    </location>
</feature>
<evidence type="ECO:0000313" key="3">
    <source>
        <dbReference type="EMBL" id="OAQ34742.1"/>
    </source>
</evidence>
<protein>
    <recommendedName>
        <fullName evidence="5">Transmembrane protein</fullName>
    </recommendedName>
</protein>
<evidence type="ECO:0000256" key="1">
    <source>
        <dbReference type="SAM" id="MobiDB-lite"/>
    </source>
</evidence>
<feature type="transmembrane region" description="Helical" evidence="2">
    <location>
        <begin position="352"/>
        <end position="372"/>
    </location>
</feature>
<sequence length="381" mass="41179">MTHPAVNGCFHSLASLGYIPFALTSVLMASSAPFLSISPVGIILLAFVPPLTLFPLLCLSYRRLERFDAISLTVQRARIYIMVAGSGLCVLVAAHLIMVHVVGHSYNTAYDRMTLPYPPSRIQVRELATWTADSSKNTANNSGSRTGIASTARTLDMSPKDMLVLDQSIKATAETDKVFQIIPYTTAITTTSTYVDTQLDQIQEGALKVTSTSTTASIAAATTEVLAATAPTATTTAPTPTEPKTESESTDSLSPLVHLESRNYPSPGYNLESVHLLLFLVAQTALLVLLTTLFLGVLIMTEFVLDREDEDVAKARWYFWGRVLGVITATVVSAIHGSFLSAYVLLDGQSDCIAKAVVGTILFYWIGMIALMNRTMGPLPY</sequence>
<organism evidence="3 4">
    <name type="scientific">Linnemannia elongata AG-77</name>
    <dbReference type="NCBI Taxonomy" id="1314771"/>
    <lineage>
        <taxon>Eukaryota</taxon>
        <taxon>Fungi</taxon>
        <taxon>Fungi incertae sedis</taxon>
        <taxon>Mucoromycota</taxon>
        <taxon>Mortierellomycotina</taxon>
        <taxon>Mortierellomycetes</taxon>
        <taxon>Mortierellales</taxon>
        <taxon>Mortierellaceae</taxon>
        <taxon>Linnemannia</taxon>
    </lineage>
</organism>
<keyword evidence="2" id="KW-0812">Transmembrane</keyword>
<feature type="transmembrane region" description="Helical" evidence="2">
    <location>
        <begin position="79"/>
        <end position="103"/>
    </location>
</feature>